<evidence type="ECO:0000313" key="2">
    <source>
        <dbReference type="EMBL" id="EMO39447.1"/>
    </source>
</evidence>
<reference evidence="2 3" key="1">
    <citation type="submission" date="2013-01" db="EMBL/GenBank/DDBJ databases">
        <authorList>
            <person name="Harkins D.M."/>
            <person name="Durkin A.S."/>
            <person name="Brinkac L.M."/>
            <person name="Haft D.H."/>
            <person name="Selengut J.D."/>
            <person name="Sanka R."/>
            <person name="DePew J."/>
            <person name="Purushe J."/>
            <person name="Matthias M.A."/>
            <person name="Vinetz J.M."/>
            <person name="Sutton G.G."/>
            <person name="Nierman W.C."/>
            <person name="Fouts D.E."/>
        </authorList>
    </citation>
    <scope>NUCLEOTIDE SEQUENCE [LARGE SCALE GENOMIC DNA]</scope>
    <source>
        <strain evidence="2 3">ZUN142</strain>
    </source>
</reference>
<name>M6U336_9LEPT</name>
<keyword evidence="1" id="KW-0812">Transmembrane</keyword>
<organism evidence="2 3">
    <name type="scientific">Leptospira noguchii serovar Autumnalis str. ZUN142</name>
    <dbReference type="NCBI Taxonomy" id="1085540"/>
    <lineage>
        <taxon>Bacteria</taxon>
        <taxon>Pseudomonadati</taxon>
        <taxon>Spirochaetota</taxon>
        <taxon>Spirochaetia</taxon>
        <taxon>Leptospirales</taxon>
        <taxon>Leptospiraceae</taxon>
        <taxon>Leptospira</taxon>
    </lineage>
</organism>
<evidence type="ECO:0000313" key="3">
    <source>
        <dbReference type="Proteomes" id="UP000012153"/>
    </source>
</evidence>
<dbReference type="Proteomes" id="UP000012153">
    <property type="component" value="Unassembled WGS sequence"/>
</dbReference>
<sequence>MEKSVNPLLWTLFSGIIYFGRFVFSMIVGTTANQGFADEL</sequence>
<evidence type="ECO:0000256" key="1">
    <source>
        <dbReference type="SAM" id="Phobius"/>
    </source>
</evidence>
<dbReference type="AlphaFoldDB" id="M6U336"/>
<comment type="caution">
    <text evidence="2">The sequence shown here is derived from an EMBL/GenBank/DDBJ whole genome shotgun (WGS) entry which is preliminary data.</text>
</comment>
<dbReference type="EMBL" id="AHOP02000054">
    <property type="protein sequence ID" value="EMO39447.1"/>
    <property type="molecule type" value="Genomic_DNA"/>
</dbReference>
<feature type="transmembrane region" description="Helical" evidence="1">
    <location>
        <begin position="7"/>
        <end position="28"/>
    </location>
</feature>
<proteinExistence type="predicted"/>
<gene>
    <name evidence="2" type="ORF">LEP1GSC186_1094</name>
</gene>
<keyword evidence="1" id="KW-0472">Membrane</keyword>
<accession>M6U336</accession>
<protein>
    <submittedName>
        <fullName evidence="2">Uncharacterized protein</fullName>
    </submittedName>
</protein>
<keyword evidence="1" id="KW-1133">Transmembrane helix</keyword>